<dbReference type="SUPFAM" id="SSF46689">
    <property type="entry name" value="Homeodomain-like"/>
    <property type="match status" value="2"/>
</dbReference>
<feature type="transmembrane region" description="Helical" evidence="9">
    <location>
        <begin position="296"/>
        <end position="318"/>
    </location>
</feature>
<evidence type="ECO:0000256" key="4">
    <source>
        <dbReference type="ARBA" id="ARBA00022989"/>
    </source>
</evidence>
<evidence type="ECO:0000313" key="11">
    <source>
        <dbReference type="EMBL" id="MBD3918952.1"/>
    </source>
</evidence>
<dbReference type="PANTHER" id="PTHR43280">
    <property type="entry name" value="ARAC-FAMILY TRANSCRIPTIONAL REGULATOR"/>
    <property type="match status" value="1"/>
</dbReference>
<dbReference type="PROSITE" id="PS00041">
    <property type="entry name" value="HTH_ARAC_FAMILY_1"/>
    <property type="match status" value="1"/>
</dbReference>
<dbReference type="SMART" id="SM00342">
    <property type="entry name" value="HTH_ARAC"/>
    <property type="match status" value="1"/>
</dbReference>
<proteinExistence type="predicted"/>
<evidence type="ECO:0000256" key="5">
    <source>
        <dbReference type="ARBA" id="ARBA00023015"/>
    </source>
</evidence>
<dbReference type="Gene3D" id="1.10.10.60">
    <property type="entry name" value="Homeodomain-like"/>
    <property type="match status" value="2"/>
</dbReference>
<keyword evidence="2" id="KW-1003">Cell membrane</keyword>
<dbReference type="InterPro" id="IPR009057">
    <property type="entry name" value="Homeodomain-like_sf"/>
</dbReference>
<dbReference type="Proteomes" id="UP000609346">
    <property type="component" value="Unassembled WGS sequence"/>
</dbReference>
<comment type="subcellular location">
    <subcellularLocation>
        <location evidence="1">Cell membrane</location>
        <topology evidence="1">Multi-pass membrane protein</topology>
    </subcellularLocation>
</comment>
<name>A0ABR8MVC3_9BACL</name>
<evidence type="ECO:0000256" key="1">
    <source>
        <dbReference type="ARBA" id="ARBA00004651"/>
    </source>
</evidence>
<evidence type="ECO:0000259" key="10">
    <source>
        <dbReference type="PROSITE" id="PS01124"/>
    </source>
</evidence>
<keyword evidence="5" id="KW-0805">Transcription regulation</keyword>
<dbReference type="InterPro" id="IPR033479">
    <property type="entry name" value="dCache_1"/>
</dbReference>
<dbReference type="EMBL" id="JACXZA010000002">
    <property type="protein sequence ID" value="MBD3918952.1"/>
    <property type="molecule type" value="Genomic_DNA"/>
</dbReference>
<evidence type="ECO:0000256" key="9">
    <source>
        <dbReference type="SAM" id="Phobius"/>
    </source>
</evidence>
<keyword evidence="6" id="KW-0238">DNA-binding</keyword>
<keyword evidence="4 9" id="KW-1133">Transmembrane helix</keyword>
<gene>
    <name evidence="11" type="ORF">H8B09_09325</name>
</gene>
<evidence type="ECO:0000256" key="2">
    <source>
        <dbReference type="ARBA" id="ARBA00022475"/>
    </source>
</evidence>
<dbReference type="Pfam" id="PF02743">
    <property type="entry name" value="dCache_1"/>
    <property type="match status" value="1"/>
</dbReference>
<feature type="transmembrane region" description="Helical" evidence="9">
    <location>
        <begin position="12"/>
        <end position="31"/>
    </location>
</feature>
<reference evidence="11 12" key="1">
    <citation type="submission" date="2020-09" db="EMBL/GenBank/DDBJ databases">
        <title>Paenibacillus sp. strain PR3 16S rRNA gene Genome sequencing and assembly.</title>
        <authorList>
            <person name="Kim J."/>
        </authorList>
    </citation>
    <scope>NUCLEOTIDE SEQUENCE [LARGE SCALE GENOMIC DNA]</scope>
    <source>
        <strain evidence="11 12">PR3</strain>
    </source>
</reference>
<sequence>MKSLTFLSKLTIYGFLLSTLPVLFIGIFSYFTSSNEIQSHVNRGKQQLIRQINSNVEQKLMTVNQTLNQVIHSTVFQKAMKQKMTENDFALYNDLQNEIRYMQSFDTKVEDVILMNERYNWMVKNSGLYPFEQYQHYAELSGIIHSSDNTDWMLTPTTWFYSEENTNMASCDYSISLIKKWPSAGLEHYGAAIANIPVCSLQQMVQLDDKTDESDSIIIIDSKGLLLLHPDAKLIGHPAADAGLADFGAWSATDGQLRMMLNGSNFAITYHRSDLNNWTYLSATSIASLTSESNKIGMYTATVCFIMLIISIIVAWLSSRRMYSPIERLLSQLRMRSNEVASGRRANEFQVIGEQMQHLFQSNERLQDEANQHLQQVKLFDLMRAYQGAIKQSEVADRLIRFGYGHQLSKWKTMVVMNVQIDSIDGTRYKKSDMELLQFAVHNMLQELIPVEDRLDPVFIDGTIVTLIGSETDQQKLFKDSLNDLAVRVQEHIATVLSLNISIGHSLPFHSVSSIGIAYREGLEALKHRIHLGEGIIVPYESFSSGKHYLNLTYPTHLENELIDAIKLTEPDKAKPLLNQLMKAIFTIELPPQEYQIPMSRLLNNLLIVMQESGISLKSIHQGNDSLFEEMLDLHIVAEIEDWFWTTVIKPIIGILNDRQNTQYHNLSEKMIELVRRYYDTDLTLEQCAATLHYNANYLSGVFRKETNYSFSEYLAMYRLNMAKKWLAETSMPIKDIAAKLQYNNPQNFIRSFRKSEGITPGQYREKHLAV</sequence>
<feature type="domain" description="HTH araC/xylS-type" evidence="10">
    <location>
        <begin position="669"/>
        <end position="767"/>
    </location>
</feature>
<evidence type="ECO:0000256" key="7">
    <source>
        <dbReference type="ARBA" id="ARBA00023136"/>
    </source>
</evidence>
<keyword evidence="12" id="KW-1185">Reference proteome</keyword>
<dbReference type="Gene3D" id="3.30.450.20">
    <property type="entry name" value="PAS domain"/>
    <property type="match status" value="1"/>
</dbReference>
<dbReference type="PROSITE" id="PS01124">
    <property type="entry name" value="HTH_ARAC_FAMILY_2"/>
    <property type="match status" value="1"/>
</dbReference>
<evidence type="ECO:0000313" key="12">
    <source>
        <dbReference type="Proteomes" id="UP000609346"/>
    </source>
</evidence>
<dbReference type="InterPro" id="IPR018060">
    <property type="entry name" value="HTH_AraC"/>
</dbReference>
<dbReference type="PANTHER" id="PTHR43280:SF10">
    <property type="entry name" value="REGULATORY PROTEIN POCR"/>
    <property type="match status" value="1"/>
</dbReference>
<keyword evidence="7 9" id="KW-0472">Membrane</keyword>
<organism evidence="11 12">
    <name type="scientific">Paenibacillus terricola</name>
    <dbReference type="NCBI Taxonomy" id="2763503"/>
    <lineage>
        <taxon>Bacteria</taxon>
        <taxon>Bacillati</taxon>
        <taxon>Bacillota</taxon>
        <taxon>Bacilli</taxon>
        <taxon>Bacillales</taxon>
        <taxon>Paenibacillaceae</taxon>
        <taxon>Paenibacillus</taxon>
    </lineage>
</organism>
<protein>
    <submittedName>
        <fullName evidence="11">AraC family transcriptional regulator</fullName>
    </submittedName>
</protein>
<accession>A0ABR8MVC3</accession>
<dbReference type="InterPro" id="IPR018062">
    <property type="entry name" value="HTH_AraC-typ_CS"/>
</dbReference>
<dbReference type="RefSeq" id="WP_191203235.1">
    <property type="nucleotide sequence ID" value="NZ_JACXZA010000002.1"/>
</dbReference>
<evidence type="ECO:0000256" key="8">
    <source>
        <dbReference type="ARBA" id="ARBA00023163"/>
    </source>
</evidence>
<evidence type="ECO:0000256" key="6">
    <source>
        <dbReference type="ARBA" id="ARBA00023125"/>
    </source>
</evidence>
<dbReference type="Pfam" id="PF12833">
    <property type="entry name" value="HTH_18"/>
    <property type="match status" value="1"/>
</dbReference>
<evidence type="ECO:0000256" key="3">
    <source>
        <dbReference type="ARBA" id="ARBA00022692"/>
    </source>
</evidence>
<keyword evidence="8" id="KW-0804">Transcription</keyword>
<keyword evidence="3 9" id="KW-0812">Transmembrane</keyword>
<comment type="caution">
    <text evidence="11">The sequence shown here is derived from an EMBL/GenBank/DDBJ whole genome shotgun (WGS) entry which is preliminary data.</text>
</comment>